<dbReference type="EMBL" id="BPLR01010815">
    <property type="protein sequence ID" value="GIY42197.1"/>
    <property type="molecule type" value="Genomic_DNA"/>
</dbReference>
<sequence length="72" mass="8118">MQILVKYPIIPNSAKIFNLYHKWVFVRGAGGGPGVENRGRSLGASLRATFDWEEGDEIYILLDRKALMLVEP</sequence>
<comment type="caution">
    <text evidence="1">The sequence shown here is derived from an EMBL/GenBank/DDBJ whole genome shotgun (WGS) entry which is preliminary data.</text>
</comment>
<name>A0AAV4TBB0_CAEEX</name>
<keyword evidence="2" id="KW-1185">Reference proteome</keyword>
<reference evidence="1 2" key="1">
    <citation type="submission" date="2021-06" db="EMBL/GenBank/DDBJ databases">
        <title>Caerostris extrusa draft genome.</title>
        <authorList>
            <person name="Kono N."/>
            <person name="Arakawa K."/>
        </authorList>
    </citation>
    <scope>NUCLEOTIDE SEQUENCE [LARGE SCALE GENOMIC DNA]</scope>
</reference>
<dbReference type="Proteomes" id="UP001054945">
    <property type="component" value="Unassembled WGS sequence"/>
</dbReference>
<evidence type="ECO:0000313" key="2">
    <source>
        <dbReference type="Proteomes" id="UP001054945"/>
    </source>
</evidence>
<organism evidence="1 2">
    <name type="scientific">Caerostris extrusa</name>
    <name type="common">Bark spider</name>
    <name type="synonym">Caerostris bankana</name>
    <dbReference type="NCBI Taxonomy" id="172846"/>
    <lineage>
        <taxon>Eukaryota</taxon>
        <taxon>Metazoa</taxon>
        <taxon>Ecdysozoa</taxon>
        <taxon>Arthropoda</taxon>
        <taxon>Chelicerata</taxon>
        <taxon>Arachnida</taxon>
        <taxon>Araneae</taxon>
        <taxon>Araneomorphae</taxon>
        <taxon>Entelegynae</taxon>
        <taxon>Araneoidea</taxon>
        <taxon>Araneidae</taxon>
        <taxon>Caerostris</taxon>
    </lineage>
</organism>
<proteinExistence type="predicted"/>
<dbReference type="AlphaFoldDB" id="A0AAV4TBB0"/>
<accession>A0AAV4TBB0</accession>
<protein>
    <submittedName>
        <fullName evidence="1">Uncharacterized protein</fullName>
    </submittedName>
</protein>
<evidence type="ECO:0000313" key="1">
    <source>
        <dbReference type="EMBL" id="GIY42197.1"/>
    </source>
</evidence>
<gene>
    <name evidence="1" type="ORF">CEXT_4631</name>
</gene>